<dbReference type="EMBL" id="GU071097">
    <property type="protein sequence ID" value="ADO98000.1"/>
    <property type="molecule type" value="Genomic_DNA"/>
</dbReference>
<proteinExistence type="predicted"/>
<name>E3SKB0_9CAUD</name>
<accession>E3SKB0</accession>
<sequence>MYSAAQIHLYLTDTMQTQERDQCIDKMANHLFSVMQECIKDDRNEDALAICEEWMVDGKDPQDEDTEYIFIPNITYGDWTWDV</sequence>
<organism evidence="1 2">
    <name type="scientific">Synechococcus phage S-SSM5</name>
    <dbReference type="NCBI Taxonomy" id="445685"/>
    <lineage>
        <taxon>Viruses</taxon>
        <taxon>Duplodnaviria</taxon>
        <taxon>Heunggongvirae</taxon>
        <taxon>Uroviricota</taxon>
        <taxon>Caudoviricetes</taxon>
        <taxon>Pantevenvirales</taxon>
        <taxon>Kyanoviridae</taxon>
        <taxon>Glaucusvirus</taxon>
        <taxon>Glaucusvirus ssm5</taxon>
    </lineage>
</organism>
<gene>
    <name evidence="1" type="ORF">SSSM5_070</name>
</gene>
<dbReference type="OrthoDB" id="20595at10239"/>
<keyword evidence="2" id="KW-1185">Reference proteome</keyword>
<dbReference type="KEGG" id="vg:10329295"/>
<evidence type="ECO:0000313" key="1">
    <source>
        <dbReference type="EMBL" id="ADO98000.1"/>
    </source>
</evidence>
<dbReference type="Proteomes" id="UP000006526">
    <property type="component" value="Segment"/>
</dbReference>
<dbReference type="GeneID" id="10329295"/>
<dbReference type="RefSeq" id="YP_004324673.1">
    <property type="nucleotide sequence ID" value="NC_015289.1"/>
</dbReference>
<reference evidence="1 2" key="1">
    <citation type="journal article" date="2010" name="Environ. Microbiol.">
        <title>Genomic analysis of oceanic cyanobacterial myoviruses compared with T4-like myoviruses from diverse hosts and environments.</title>
        <authorList>
            <person name="Sullivan M.B."/>
            <person name="Huang K.H."/>
            <person name="Ignacio-Espinoza J.C."/>
            <person name="Berlin A.M."/>
            <person name="Kelly L."/>
            <person name="Weigele P.R."/>
            <person name="DeFrancesco A.S."/>
            <person name="Kern S.E."/>
            <person name="Thompson L.R."/>
            <person name="Young S."/>
            <person name="Yandava C."/>
            <person name="Fu R."/>
            <person name="Krastins B."/>
            <person name="Chase M."/>
            <person name="Sarracino D."/>
            <person name="Osburne M.S."/>
            <person name="Henn M.R."/>
            <person name="Chisholm S.W."/>
        </authorList>
    </citation>
    <scope>NUCLEOTIDE SEQUENCE [LARGE SCALE GENOMIC DNA]</scope>
    <source>
        <strain evidence="1">8102-12</strain>
    </source>
</reference>
<evidence type="ECO:0000313" key="2">
    <source>
        <dbReference type="Proteomes" id="UP000006526"/>
    </source>
</evidence>
<protein>
    <submittedName>
        <fullName evidence="1">Uncharacterized protein</fullName>
    </submittedName>
</protein>